<proteinExistence type="predicted"/>
<accession>A0A2I0K3Y9</accession>
<feature type="non-terminal residue" evidence="2">
    <location>
        <position position="1"/>
    </location>
</feature>
<comment type="caution">
    <text evidence="2">The sequence shown here is derived from an EMBL/GenBank/DDBJ whole genome shotgun (WGS) entry which is preliminary data.</text>
</comment>
<dbReference type="AlphaFoldDB" id="A0A2I0K3Y9"/>
<keyword evidence="1" id="KW-0472">Membrane</keyword>
<keyword evidence="1" id="KW-1133">Transmembrane helix</keyword>
<name>A0A2I0K3Y9_PUNGR</name>
<sequence length="184" mass="20550">VASSLQLSYWADENFPGEEGRRRVYLIGADSGRVLPGKLRIRRVQKLLPLRVGLVFLVALRGALGFPFTIVSTFFSRWRDLRASLLHFDATLLLYLHVLWWSGVGEEDILVGCSSPFPYSLSQRWVSLSSSDPHHLPLSASPVVAVSSLLWQSSRLEAIPTICLPFSRLVAKKPTSSTRFDARA</sequence>
<protein>
    <submittedName>
        <fullName evidence="2">Uncharacterized protein</fullName>
    </submittedName>
</protein>
<organism evidence="2 3">
    <name type="scientific">Punica granatum</name>
    <name type="common">Pomegranate</name>
    <dbReference type="NCBI Taxonomy" id="22663"/>
    <lineage>
        <taxon>Eukaryota</taxon>
        <taxon>Viridiplantae</taxon>
        <taxon>Streptophyta</taxon>
        <taxon>Embryophyta</taxon>
        <taxon>Tracheophyta</taxon>
        <taxon>Spermatophyta</taxon>
        <taxon>Magnoliopsida</taxon>
        <taxon>eudicotyledons</taxon>
        <taxon>Gunneridae</taxon>
        <taxon>Pentapetalae</taxon>
        <taxon>rosids</taxon>
        <taxon>malvids</taxon>
        <taxon>Myrtales</taxon>
        <taxon>Lythraceae</taxon>
        <taxon>Punica</taxon>
    </lineage>
</organism>
<gene>
    <name evidence="2" type="ORF">CRG98_016439</name>
</gene>
<dbReference type="EMBL" id="PGOL01000900">
    <property type="protein sequence ID" value="PKI63254.1"/>
    <property type="molecule type" value="Genomic_DNA"/>
</dbReference>
<dbReference type="Proteomes" id="UP000233551">
    <property type="component" value="Unassembled WGS sequence"/>
</dbReference>
<evidence type="ECO:0000256" key="1">
    <source>
        <dbReference type="SAM" id="Phobius"/>
    </source>
</evidence>
<evidence type="ECO:0000313" key="3">
    <source>
        <dbReference type="Proteomes" id="UP000233551"/>
    </source>
</evidence>
<feature type="transmembrane region" description="Helical" evidence="1">
    <location>
        <begin position="48"/>
        <end position="75"/>
    </location>
</feature>
<keyword evidence="1" id="KW-0812">Transmembrane</keyword>
<keyword evidence="3" id="KW-1185">Reference proteome</keyword>
<evidence type="ECO:0000313" key="2">
    <source>
        <dbReference type="EMBL" id="PKI63254.1"/>
    </source>
</evidence>
<reference evidence="2 3" key="1">
    <citation type="submission" date="2017-11" db="EMBL/GenBank/DDBJ databases">
        <title>De-novo sequencing of pomegranate (Punica granatum L.) genome.</title>
        <authorList>
            <person name="Akparov Z."/>
            <person name="Amiraslanov A."/>
            <person name="Hajiyeva S."/>
            <person name="Abbasov M."/>
            <person name="Kaur K."/>
            <person name="Hamwieh A."/>
            <person name="Solovyev V."/>
            <person name="Salamov A."/>
            <person name="Braich B."/>
            <person name="Kosarev P."/>
            <person name="Mahmoud A."/>
            <person name="Hajiyev E."/>
            <person name="Babayeva S."/>
            <person name="Izzatullayeva V."/>
            <person name="Mammadov A."/>
            <person name="Mammadov A."/>
            <person name="Sharifova S."/>
            <person name="Ojaghi J."/>
            <person name="Eynullazada K."/>
            <person name="Bayramov B."/>
            <person name="Abdulazimova A."/>
            <person name="Shahmuradov I."/>
        </authorList>
    </citation>
    <scope>NUCLEOTIDE SEQUENCE [LARGE SCALE GENOMIC DNA]</scope>
    <source>
        <strain evidence="3">cv. AG2017</strain>
        <tissue evidence="2">Leaf</tissue>
    </source>
</reference>